<dbReference type="InterPro" id="IPR041698">
    <property type="entry name" value="Methyltransf_25"/>
</dbReference>
<organism evidence="2 3">
    <name type="scientific">Ornithinibacillus xuwenensis</name>
    <dbReference type="NCBI Taxonomy" id="3144668"/>
    <lineage>
        <taxon>Bacteria</taxon>
        <taxon>Bacillati</taxon>
        <taxon>Bacillota</taxon>
        <taxon>Bacilli</taxon>
        <taxon>Bacillales</taxon>
        <taxon>Bacillaceae</taxon>
        <taxon>Ornithinibacillus</taxon>
    </lineage>
</organism>
<dbReference type="Proteomes" id="UP001444625">
    <property type="component" value="Unassembled WGS sequence"/>
</dbReference>
<dbReference type="SUPFAM" id="SSF53335">
    <property type="entry name" value="S-adenosyl-L-methionine-dependent methyltransferases"/>
    <property type="match status" value="1"/>
</dbReference>
<dbReference type="RefSeq" id="WP_345825894.1">
    <property type="nucleotide sequence ID" value="NZ_JBDIML010000005.1"/>
</dbReference>
<dbReference type="Gene3D" id="2.20.25.110">
    <property type="entry name" value="S-adenosyl-L-methionine-dependent methyltransferases"/>
    <property type="match status" value="1"/>
</dbReference>
<proteinExistence type="predicted"/>
<dbReference type="GO" id="GO:0032259">
    <property type="term" value="P:methylation"/>
    <property type="evidence" value="ECO:0007669"/>
    <property type="project" value="UniProtKB-KW"/>
</dbReference>
<dbReference type="InterPro" id="IPR050723">
    <property type="entry name" value="CFA/CMAS"/>
</dbReference>
<keyword evidence="3" id="KW-1185">Reference proteome</keyword>
<dbReference type="PANTHER" id="PTHR43667:SF2">
    <property type="entry name" value="FATTY ACID C-METHYL TRANSFERASE"/>
    <property type="match status" value="1"/>
</dbReference>
<dbReference type="CDD" id="cd02440">
    <property type="entry name" value="AdoMet_MTases"/>
    <property type="match status" value="1"/>
</dbReference>
<evidence type="ECO:0000259" key="1">
    <source>
        <dbReference type="Pfam" id="PF13649"/>
    </source>
</evidence>
<dbReference type="GO" id="GO:0008168">
    <property type="term" value="F:methyltransferase activity"/>
    <property type="evidence" value="ECO:0007669"/>
    <property type="project" value="UniProtKB-KW"/>
</dbReference>
<feature type="domain" description="Methyltransferase" evidence="1">
    <location>
        <begin position="45"/>
        <end position="140"/>
    </location>
</feature>
<evidence type="ECO:0000313" key="2">
    <source>
        <dbReference type="EMBL" id="MEN2768407.1"/>
    </source>
</evidence>
<dbReference type="Pfam" id="PF13649">
    <property type="entry name" value="Methyltransf_25"/>
    <property type="match status" value="1"/>
</dbReference>
<evidence type="ECO:0000313" key="3">
    <source>
        <dbReference type="Proteomes" id="UP001444625"/>
    </source>
</evidence>
<protein>
    <submittedName>
        <fullName evidence="2">Class I SAM-dependent methyltransferase</fullName>
        <ecNumber evidence="2">2.1.1.-</ecNumber>
    </submittedName>
</protein>
<reference evidence="2 3" key="1">
    <citation type="submission" date="2024-05" db="EMBL/GenBank/DDBJ databases">
        <authorList>
            <person name="Haq I."/>
            <person name="Ullah Z."/>
            <person name="Ahmad R."/>
            <person name="Li M."/>
            <person name="Tong Y."/>
        </authorList>
    </citation>
    <scope>NUCLEOTIDE SEQUENCE [LARGE SCALE GENOMIC DNA]</scope>
    <source>
        <strain evidence="2 3">16A2E</strain>
    </source>
</reference>
<dbReference type="EMBL" id="JBDIML010000005">
    <property type="protein sequence ID" value="MEN2768407.1"/>
    <property type="molecule type" value="Genomic_DNA"/>
</dbReference>
<name>A0ABU9XJF7_9BACI</name>
<keyword evidence="2" id="KW-0489">Methyltransferase</keyword>
<dbReference type="EC" id="2.1.1.-" evidence="2"/>
<comment type="caution">
    <text evidence="2">The sequence shown here is derived from an EMBL/GenBank/DDBJ whole genome shotgun (WGS) entry which is preliminary data.</text>
</comment>
<dbReference type="InterPro" id="IPR029063">
    <property type="entry name" value="SAM-dependent_MTases_sf"/>
</dbReference>
<gene>
    <name evidence="2" type="ORF">ABC228_14585</name>
</gene>
<dbReference type="PANTHER" id="PTHR43667">
    <property type="entry name" value="CYCLOPROPANE-FATTY-ACYL-PHOSPHOLIPID SYNTHASE"/>
    <property type="match status" value="1"/>
</dbReference>
<sequence length="250" mass="28736">MKWVQSFYEKQYKLIHHDGNIQISENHVKLLKKMESMVNKDFSSILELGAGMGEFAITAAKNGYHVTAIEIISSAAKHIREMASQLSIDGRLQVITDDFYHVPISQSFDVVCYLDGFGIGGDQDQRELLRKIHDWLQPSGCAIIDIYTPWYWLSTNGQEMSFSNFKRKYGFDANSCRMLDTWYDLKEPSEIYTQSLRCYSPEDLRLLLNGTGLVLTEIYPGGALDYANWQYYEEVSLIKAMSYTAILKKE</sequence>
<accession>A0ABU9XJF7</accession>
<dbReference type="Gene3D" id="3.40.50.150">
    <property type="entry name" value="Vaccinia Virus protein VP39"/>
    <property type="match status" value="1"/>
</dbReference>
<keyword evidence="2" id="KW-0808">Transferase</keyword>